<keyword evidence="4" id="KW-1185">Reference proteome</keyword>
<gene>
    <name evidence="3" type="ORF">L1049_025537</name>
</gene>
<keyword evidence="1" id="KW-0175">Coiled coil</keyword>
<dbReference type="EMBL" id="JBBPBK010000014">
    <property type="protein sequence ID" value="KAK9269964.1"/>
    <property type="molecule type" value="Genomic_DNA"/>
</dbReference>
<sequence>MGTDKGTHVSSDRKKWSKIFDALLHMLQTQQTGLESAAKERKLLENRIKIQYDRWVSDVRLFEDQILQMKRDFVLEELARSLDMAKSDLVVGLKRREASLYKVKLDHADNELADLKVSFDYLSQKCSNPEIVSGGKSTETNRGGKNSNMKFVKNTKEEERHSKILEGEVSKLKHEYEKLSLKKSAEVSALLLEKDFVWNQFKTMESDYTHRLRSKRVEVEEAKEKIEKLLASMEQLQSLNSEKDVTIVTLKTKLAKMEADTNKRNDEISRLSRELELLRKSRSAPVTPVLNRCSVKPRISGLGGKNSGSDRSNVFQKKEPSASQVPDHAKDTEKGSRSLKRKGFDVIPISESPKLFSATFKVPKLKNSSPLVRGC</sequence>
<feature type="compositionally biased region" description="Basic and acidic residues" evidence="2">
    <location>
        <begin position="327"/>
        <end position="336"/>
    </location>
</feature>
<proteinExistence type="predicted"/>
<evidence type="ECO:0000313" key="4">
    <source>
        <dbReference type="Proteomes" id="UP001415857"/>
    </source>
</evidence>
<dbReference type="AlphaFoldDB" id="A0AAP0NES9"/>
<organism evidence="3 4">
    <name type="scientific">Liquidambar formosana</name>
    <name type="common">Formosan gum</name>
    <dbReference type="NCBI Taxonomy" id="63359"/>
    <lineage>
        <taxon>Eukaryota</taxon>
        <taxon>Viridiplantae</taxon>
        <taxon>Streptophyta</taxon>
        <taxon>Embryophyta</taxon>
        <taxon>Tracheophyta</taxon>
        <taxon>Spermatophyta</taxon>
        <taxon>Magnoliopsida</taxon>
        <taxon>eudicotyledons</taxon>
        <taxon>Gunneridae</taxon>
        <taxon>Pentapetalae</taxon>
        <taxon>Saxifragales</taxon>
        <taxon>Altingiaceae</taxon>
        <taxon>Liquidambar</taxon>
    </lineage>
</organism>
<feature type="coiled-coil region" evidence="1">
    <location>
        <begin position="212"/>
        <end position="274"/>
    </location>
</feature>
<feature type="coiled-coil region" evidence="1">
    <location>
        <begin position="27"/>
        <end position="54"/>
    </location>
</feature>
<evidence type="ECO:0000256" key="1">
    <source>
        <dbReference type="SAM" id="Coils"/>
    </source>
</evidence>
<accession>A0AAP0NES9</accession>
<comment type="caution">
    <text evidence="3">The sequence shown here is derived from an EMBL/GenBank/DDBJ whole genome shotgun (WGS) entry which is preliminary data.</text>
</comment>
<evidence type="ECO:0000256" key="2">
    <source>
        <dbReference type="SAM" id="MobiDB-lite"/>
    </source>
</evidence>
<feature type="region of interest" description="Disordered" evidence="2">
    <location>
        <begin position="297"/>
        <end position="343"/>
    </location>
</feature>
<evidence type="ECO:0000313" key="3">
    <source>
        <dbReference type="EMBL" id="KAK9269964.1"/>
    </source>
</evidence>
<name>A0AAP0NES9_LIQFO</name>
<dbReference type="Proteomes" id="UP001415857">
    <property type="component" value="Unassembled WGS sequence"/>
</dbReference>
<protein>
    <submittedName>
        <fullName evidence="3">Uncharacterized protein</fullName>
    </submittedName>
</protein>
<reference evidence="3 4" key="1">
    <citation type="journal article" date="2024" name="Plant J.">
        <title>Genome sequences and population genomics reveal climatic adaptation and genomic divergence between two closely related sweetgum species.</title>
        <authorList>
            <person name="Xu W.Q."/>
            <person name="Ren C.Q."/>
            <person name="Zhang X.Y."/>
            <person name="Comes H.P."/>
            <person name="Liu X.H."/>
            <person name="Li Y.G."/>
            <person name="Kettle C.J."/>
            <person name="Jalonen R."/>
            <person name="Gaisberger H."/>
            <person name="Ma Y.Z."/>
            <person name="Qiu Y.X."/>
        </authorList>
    </citation>
    <scope>NUCLEOTIDE SEQUENCE [LARGE SCALE GENOMIC DNA]</scope>
    <source>
        <strain evidence="3">Hangzhou</strain>
    </source>
</reference>
<dbReference type="PANTHER" id="PTHR35992:SF1">
    <property type="entry name" value="CYTOMATRIX PROTEIN-LIKE PROTEIN"/>
    <property type="match status" value="1"/>
</dbReference>
<dbReference type="PANTHER" id="PTHR35992">
    <property type="entry name" value="CYTOMATRIX PROTEIN-LIKE PROTEIN"/>
    <property type="match status" value="1"/>
</dbReference>